<proteinExistence type="predicted"/>
<evidence type="ECO:0008006" key="4">
    <source>
        <dbReference type="Google" id="ProtNLM"/>
    </source>
</evidence>
<dbReference type="AlphaFoldDB" id="A0A8G2F0K5"/>
<reference evidence="2 3" key="1">
    <citation type="submission" date="2016-10" db="EMBL/GenBank/DDBJ databases">
        <authorList>
            <person name="Varghese N."/>
            <person name="Submissions S."/>
        </authorList>
    </citation>
    <scope>NUCLEOTIDE SEQUENCE [LARGE SCALE GENOMIC DNA]</scope>
    <source>
        <strain evidence="2 3">DSM 18839</strain>
    </source>
</reference>
<dbReference type="Pfam" id="PF09923">
    <property type="entry name" value="DUF2155"/>
    <property type="match status" value="1"/>
</dbReference>
<feature type="signal peptide" evidence="1">
    <location>
        <begin position="1"/>
        <end position="36"/>
    </location>
</feature>
<dbReference type="EMBL" id="FNBW01000019">
    <property type="protein sequence ID" value="SDG50547.1"/>
    <property type="molecule type" value="Genomic_DNA"/>
</dbReference>
<dbReference type="Proteomes" id="UP000198615">
    <property type="component" value="Unassembled WGS sequence"/>
</dbReference>
<name>A0A8G2F0K5_9PROT</name>
<keyword evidence="1" id="KW-0732">Signal</keyword>
<accession>A0A8G2F0K5</accession>
<evidence type="ECO:0000313" key="2">
    <source>
        <dbReference type="EMBL" id="SDG50547.1"/>
    </source>
</evidence>
<keyword evidence="3" id="KW-1185">Reference proteome</keyword>
<sequence>MKSAMASDMDRSTLLNCLARVGAGCGLLVLASIAFAQTALAQSAAAEDWRQHEIAVLQGLDKVTARISRFEVPVGQTVRFGTFNIRVETCQDLPPTLPPESAAFVHVEDQPPDEPPRELFSGWMFASSPGLNAVEHPVYDVWVASCKSASTEGQSSAAGSN</sequence>
<evidence type="ECO:0000313" key="3">
    <source>
        <dbReference type="Proteomes" id="UP000198615"/>
    </source>
</evidence>
<feature type="chain" id="PRO_5034868075" description="Cellulase" evidence="1">
    <location>
        <begin position="37"/>
        <end position="161"/>
    </location>
</feature>
<dbReference type="InterPro" id="IPR019225">
    <property type="entry name" value="DUF2155"/>
</dbReference>
<organism evidence="2 3">
    <name type="scientific">Thalassobaculum litoreum DSM 18839</name>
    <dbReference type="NCBI Taxonomy" id="1123362"/>
    <lineage>
        <taxon>Bacteria</taxon>
        <taxon>Pseudomonadati</taxon>
        <taxon>Pseudomonadota</taxon>
        <taxon>Alphaproteobacteria</taxon>
        <taxon>Rhodospirillales</taxon>
        <taxon>Thalassobaculaceae</taxon>
        <taxon>Thalassobaculum</taxon>
    </lineage>
</organism>
<evidence type="ECO:0000256" key="1">
    <source>
        <dbReference type="SAM" id="SignalP"/>
    </source>
</evidence>
<gene>
    <name evidence="2" type="ORF">SAMN05660686_04647</name>
</gene>
<comment type="caution">
    <text evidence="2">The sequence shown here is derived from an EMBL/GenBank/DDBJ whole genome shotgun (WGS) entry which is preliminary data.</text>
</comment>
<protein>
    <recommendedName>
        <fullName evidence="4">Cellulase</fullName>
    </recommendedName>
</protein>